<dbReference type="EMBL" id="NBNE01004598">
    <property type="protein sequence ID" value="OWZ05124.1"/>
    <property type="molecule type" value="Genomic_DNA"/>
</dbReference>
<feature type="domain" description="ZSWIM1/3 RNaseH-like" evidence="1">
    <location>
        <begin position="227"/>
        <end position="342"/>
    </location>
</feature>
<evidence type="ECO:0000259" key="1">
    <source>
        <dbReference type="Pfam" id="PF21056"/>
    </source>
</evidence>
<dbReference type="PANTHER" id="PTHR31569">
    <property type="entry name" value="SWIM-TYPE DOMAIN-CONTAINING PROTEIN"/>
    <property type="match status" value="1"/>
</dbReference>
<name>A0A225VJ38_9STRA</name>
<sequence>MRTEVSIPTKRDTIDPDLLVPTEEYVADGLAPFHEDWTAWETYRRKYETRTFTILLIRESENVKKRNNQLAHSKNASECYIFLMIYLVGENTTFVLTVGEENLVGPELKFRGNSCPFRFMADNAFRGGKWCVEIRFPVYKHSHLVSQSQFDNYSQNRQIPLCELILDDVRLMIRVGRKSLRIYDYIRNHSKYKATIKDVYNLMSRIRGEISGEASDDVAVAAFLLAFNEADPDNVFSVDESDSGDTGTNFLDHIAHAPNFQAFTALLMIDCKHKNNSLMIMDLFGAGQFVQHSVIEINSDWHLCKVIDHFKSANPTWDNIRVVMVDKDMKEVDVEFPNAHVLLCHFHVLKFLQGIVKDSKYGKYS</sequence>
<dbReference type="InterPro" id="IPR048324">
    <property type="entry name" value="ZSWIM1-3_RNaseH-like"/>
</dbReference>
<dbReference type="PANTHER" id="PTHR31569:SF4">
    <property type="entry name" value="SWIM-TYPE DOMAIN-CONTAINING PROTEIN"/>
    <property type="match status" value="1"/>
</dbReference>
<reference evidence="3" key="1">
    <citation type="submission" date="2017-03" db="EMBL/GenBank/DDBJ databases">
        <title>Phytopthora megakarya and P. palmivora, two closely related causual agents of cacao black pod achieved similar genome size and gene model numbers by different mechanisms.</title>
        <authorList>
            <person name="Ali S."/>
            <person name="Shao J."/>
            <person name="Larry D.J."/>
            <person name="Kronmiller B."/>
            <person name="Shen D."/>
            <person name="Strem M.D."/>
            <person name="Melnick R.L."/>
            <person name="Guiltinan M.J."/>
            <person name="Tyler B.M."/>
            <person name="Meinhardt L.W."/>
            <person name="Bailey B.A."/>
        </authorList>
    </citation>
    <scope>NUCLEOTIDE SEQUENCE [LARGE SCALE GENOMIC DNA]</scope>
    <source>
        <strain evidence="3">zdho120</strain>
    </source>
</reference>
<comment type="caution">
    <text evidence="2">The sequence shown here is derived from an EMBL/GenBank/DDBJ whole genome shotgun (WGS) entry which is preliminary data.</text>
</comment>
<protein>
    <recommendedName>
        <fullName evidence="1">ZSWIM1/3 RNaseH-like domain-containing protein</fullName>
    </recommendedName>
</protein>
<dbReference type="Pfam" id="PF21056">
    <property type="entry name" value="ZSWIM1-3_RNaseH-like"/>
    <property type="match status" value="1"/>
</dbReference>
<keyword evidence="3" id="KW-1185">Reference proteome</keyword>
<evidence type="ECO:0000313" key="2">
    <source>
        <dbReference type="EMBL" id="OWZ05124.1"/>
    </source>
</evidence>
<dbReference type="OrthoDB" id="144248at2759"/>
<dbReference type="InterPro" id="IPR052579">
    <property type="entry name" value="Zinc_finger_SWIM"/>
</dbReference>
<organism evidence="2 3">
    <name type="scientific">Phytophthora megakarya</name>
    <dbReference type="NCBI Taxonomy" id="4795"/>
    <lineage>
        <taxon>Eukaryota</taxon>
        <taxon>Sar</taxon>
        <taxon>Stramenopiles</taxon>
        <taxon>Oomycota</taxon>
        <taxon>Peronosporomycetes</taxon>
        <taxon>Peronosporales</taxon>
        <taxon>Peronosporaceae</taxon>
        <taxon>Phytophthora</taxon>
    </lineage>
</organism>
<proteinExistence type="predicted"/>
<dbReference type="AlphaFoldDB" id="A0A225VJ38"/>
<evidence type="ECO:0000313" key="3">
    <source>
        <dbReference type="Proteomes" id="UP000198211"/>
    </source>
</evidence>
<dbReference type="Proteomes" id="UP000198211">
    <property type="component" value="Unassembled WGS sequence"/>
</dbReference>
<accession>A0A225VJ38</accession>
<gene>
    <name evidence="2" type="ORF">PHMEG_00022847</name>
</gene>